<dbReference type="EC" id="2.7.1.16" evidence="7 8"/>
<comment type="catalytic activity">
    <reaction evidence="8">
        <text>L-ribulose + ATP = L-ribulose 5-phosphate + ADP + H(+)</text>
        <dbReference type="Rhea" id="RHEA:22072"/>
        <dbReference type="ChEBI" id="CHEBI:15378"/>
        <dbReference type="ChEBI" id="CHEBI:16880"/>
        <dbReference type="ChEBI" id="CHEBI:30616"/>
        <dbReference type="ChEBI" id="CHEBI:58226"/>
        <dbReference type="ChEBI" id="CHEBI:456216"/>
        <dbReference type="EC" id="2.7.1.16"/>
    </reaction>
</comment>
<evidence type="ECO:0000256" key="7">
    <source>
        <dbReference type="NCBIfam" id="TIGR01234"/>
    </source>
</evidence>
<dbReference type="InterPro" id="IPR000577">
    <property type="entry name" value="Carb_kinase_FGGY"/>
</dbReference>
<dbReference type="Pfam" id="PF00370">
    <property type="entry name" value="FGGY_N"/>
    <property type="match status" value="1"/>
</dbReference>
<dbReference type="InterPro" id="IPR018485">
    <property type="entry name" value="FGGY_C"/>
</dbReference>
<comment type="similarity">
    <text evidence="8">Belongs to the ribulokinase family.</text>
</comment>
<keyword evidence="1 8" id="KW-0808">Transferase</keyword>
<comment type="pathway">
    <text evidence="8">Carbohydrate degradation; L-arabinose degradation via L-ribulose; D-xylulose 5-phosphate from L-arabinose (bacterial route): step 2/3.</text>
</comment>
<keyword evidence="6 8" id="KW-0119">Carbohydrate metabolism</keyword>
<dbReference type="UniPathway" id="UPA00145">
    <property type="reaction ID" value="UER00566"/>
</dbReference>
<dbReference type="PROSITE" id="PS00445">
    <property type="entry name" value="FGGY_KINASES_2"/>
    <property type="match status" value="1"/>
</dbReference>
<dbReference type="Proteomes" id="UP000199001">
    <property type="component" value="Unassembled WGS sequence"/>
</dbReference>
<keyword evidence="4" id="KW-0067">ATP-binding</keyword>
<keyword evidence="2" id="KW-0547">Nucleotide-binding</keyword>
<protein>
    <recommendedName>
        <fullName evidence="7 8">Ribulokinase</fullName>
        <ecNumber evidence="7 8">2.7.1.16</ecNumber>
    </recommendedName>
</protein>
<evidence type="ECO:0000256" key="3">
    <source>
        <dbReference type="ARBA" id="ARBA00022777"/>
    </source>
</evidence>
<evidence type="ECO:0000256" key="6">
    <source>
        <dbReference type="ARBA" id="ARBA00023277"/>
    </source>
</evidence>
<dbReference type="GO" id="GO:0008741">
    <property type="term" value="F:ribulokinase activity"/>
    <property type="evidence" value="ECO:0007669"/>
    <property type="project" value="UniProtKB-UniRule"/>
</dbReference>
<dbReference type="InterPro" id="IPR018483">
    <property type="entry name" value="Carb_kinase_FGGY_CS"/>
</dbReference>
<keyword evidence="3 8" id="KW-0418">Kinase</keyword>
<dbReference type="InterPro" id="IPR018484">
    <property type="entry name" value="FGGY_N"/>
</dbReference>
<name>A0A1C6TVK2_9ACTN</name>
<keyword evidence="5 8" id="KW-0054">Arabinose catabolism</keyword>
<dbReference type="GO" id="GO:0019569">
    <property type="term" value="P:L-arabinose catabolic process to D-xylulose 5-phosphate"/>
    <property type="evidence" value="ECO:0007669"/>
    <property type="project" value="UniProtKB-UniPathway"/>
</dbReference>
<dbReference type="SUPFAM" id="SSF53067">
    <property type="entry name" value="Actin-like ATPase domain"/>
    <property type="match status" value="2"/>
</dbReference>
<dbReference type="GO" id="GO:0005737">
    <property type="term" value="C:cytoplasm"/>
    <property type="evidence" value="ECO:0007669"/>
    <property type="project" value="TreeGrafter"/>
</dbReference>
<evidence type="ECO:0000256" key="2">
    <source>
        <dbReference type="ARBA" id="ARBA00022741"/>
    </source>
</evidence>
<dbReference type="EMBL" id="FMHZ01000002">
    <property type="protein sequence ID" value="SCL45631.1"/>
    <property type="molecule type" value="Genomic_DNA"/>
</dbReference>
<evidence type="ECO:0000256" key="1">
    <source>
        <dbReference type="ARBA" id="ARBA00022679"/>
    </source>
</evidence>
<dbReference type="NCBIfam" id="NF003154">
    <property type="entry name" value="PRK04123.1"/>
    <property type="match status" value="1"/>
</dbReference>
<dbReference type="InterPro" id="IPR043129">
    <property type="entry name" value="ATPase_NBD"/>
</dbReference>
<sequence>MAQPAAGSPRHVVGVDFGTLSGRAVVVDVADGAVRGEAVHEYRYGVITERLPDGTPLPPDWALQYPDDHREVLRIAVPAALRAAGVRPEDVLGIGVDATSCTVLPTRADGTPLCELPDLAGRPHAYPKLWKHHAAQRQAARINDVAAARGEAWLPRYGGRVSAEWQLAKALEVLEDDPEVFDRAERFIETADWLVWQLCGRETRNVSAAGYKGLRQDGQYPSAEFLRALHPRLDGLLPRIDGPLAPLGARAGGLTAEAARWTGLPVGTAVAVGAIDAHVTAAAARSVEPGRMLAVLGTSTCLIMNATAYHEVPGVCGVVDGGVTTGAWGYEAGQSGVGDIFAWYVRNALPAGYADEARRRGLSPYELLDDLAAAQPVGGHGLLALDWHSGNRSVLMDHELSGVLIGLTLATRPEDIWRALLEATAFGARTVVDAFTAAGVAVEELTVAGGLTGNRLLLRIYADVLARPLHVLDSAHPAALGAAIHAAVAAGAYPDVPAASAVMGAGRRETWRPDPARAAAYDELYAEYRALHDHFGRGGTDVLHRLRALRHRAHPR</sequence>
<dbReference type="PANTHER" id="PTHR43435:SF4">
    <property type="entry name" value="FGGY CARBOHYDRATE KINASE DOMAIN-CONTAINING PROTEIN"/>
    <property type="match status" value="1"/>
</dbReference>
<dbReference type="STRING" id="47855.GA0070606_0813"/>
<dbReference type="PIRSF" id="PIRSF000538">
    <property type="entry name" value="GlpK"/>
    <property type="match status" value="1"/>
</dbReference>
<keyword evidence="12" id="KW-1185">Reference proteome</keyword>
<gene>
    <name evidence="11" type="ORF">GA0070606_0813</name>
</gene>
<proteinExistence type="inferred from homology"/>
<reference evidence="12" key="1">
    <citation type="submission" date="2016-06" db="EMBL/GenBank/DDBJ databases">
        <authorList>
            <person name="Varghese N."/>
            <person name="Submissions Spin"/>
        </authorList>
    </citation>
    <scope>NUCLEOTIDE SEQUENCE [LARGE SCALE GENOMIC DNA]</scope>
    <source>
        <strain evidence="12">DSM 43903</strain>
    </source>
</reference>
<dbReference type="CDD" id="cd07781">
    <property type="entry name" value="ASKHA_NBD_FGGY_L-RBK"/>
    <property type="match status" value="1"/>
</dbReference>
<dbReference type="NCBIfam" id="TIGR01234">
    <property type="entry name" value="L-ribulokinase"/>
    <property type="match status" value="1"/>
</dbReference>
<dbReference type="Pfam" id="PF02782">
    <property type="entry name" value="FGGY_C"/>
    <property type="match status" value="1"/>
</dbReference>
<dbReference type="GO" id="GO:0019150">
    <property type="term" value="F:D-ribulokinase activity"/>
    <property type="evidence" value="ECO:0007669"/>
    <property type="project" value="TreeGrafter"/>
</dbReference>
<dbReference type="RefSeq" id="WP_218105972.1">
    <property type="nucleotide sequence ID" value="NZ_FMHZ01000002.1"/>
</dbReference>
<evidence type="ECO:0000313" key="11">
    <source>
        <dbReference type="EMBL" id="SCL45631.1"/>
    </source>
</evidence>
<feature type="domain" description="Carbohydrate kinase FGGY N-terminal" evidence="9">
    <location>
        <begin position="12"/>
        <end position="281"/>
    </location>
</feature>
<feature type="domain" description="Carbohydrate kinase FGGY C-terminal" evidence="10">
    <location>
        <begin position="293"/>
        <end position="490"/>
    </location>
</feature>
<organism evidence="11 12">
    <name type="scientific">Micromonospora citrea</name>
    <dbReference type="NCBI Taxonomy" id="47855"/>
    <lineage>
        <taxon>Bacteria</taxon>
        <taxon>Bacillati</taxon>
        <taxon>Actinomycetota</taxon>
        <taxon>Actinomycetes</taxon>
        <taxon>Micromonosporales</taxon>
        <taxon>Micromonosporaceae</taxon>
        <taxon>Micromonospora</taxon>
    </lineage>
</organism>
<evidence type="ECO:0000259" key="9">
    <source>
        <dbReference type="Pfam" id="PF00370"/>
    </source>
</evidence>
<dbReference type="AlphaFoldDB" id="A0A1C6TVK2"/>
<evidence type="ECO:0000256" key="8">
    <source>
        <dbReference type="RuleBase" id="RU003455"/>
    </source>
</evidence>
<accession>A0A1C6TVK2</accession>
<dbReference type="Gene3D" id="3.30.420.40">
    <property type="match status" value="2"/>
</dbReference>
<evidence type="ECO:0000259" key="10">
    <source>
        <dbReference type="Pfam" id="PF02782"/>
    </source>
</evidence>
<evidence type="ECO:0000313" key="12">
    <source>
        <dbReference type="Proteomes" id="UP000199001"/>
    </source>
</evidence>
<evidence type="ECO:0000256" key="5">
    <source>
        <dbReference type="ARBA" id="ARBA00022935"/>
    </source>
</evidence>
<dbReference type="InterPro" id="IPR005929">
    <property type="entry name" value="Ribulokinase"/>
</dbReference>
<dbReference type="PANTHER" id="PTHR43435">
    <property type="entry name" value="RIBULOKINASE"/>
    <property type="match status" value="1"/>
</dbReference>
<dbReference type="GO" id="GO:0005524">
    <property type="term" value="F:ATP binding"/>
    <property type="evidence" value="ECO:0007669"/>
    <property type="project" value="UniProtKB-UniRule"/>
</dbReference>
<evidence type="ECO:0000256" key="4">
    <source>
        <dbReference type="ARBA" id="ARBA00022840"/>
    </source>
</evidence>